<comment type="caution">
    <text evidence="2">The sequence shown here is derived from an EMBL/GenBank/DDBJ whole genome shotgun (WGS) entry which is preliminary data.</text>
</comment>
<feature type="compositionally biased region" description="Basic and acidic residues" evidence="1">
    <location>
        <begin position="11"/>
        <end position="20"/>
    </location>
</feature>
<feature type="region of interest" description="Disordered" evidence="1">
    <location>
        <begin position="1"/>
        <end position="20"/>
    </location>
</feature>
<keyword evidence="3" id="KW-1185">Reference proteome</keyword>
<protein>
    <submittedName>
        <fullName evidence="2">Uncharacterized protein</fullName>
    </submittedName>
</protein>
<gene>
    <name evidence="2" type="ORF">PVAP13_1KG036600</name>
</gene>
<organism evidence="2 3">
    <name type="scientific">Panicum virgatum</name>
    <name type="common">Blackwell switchgrass</name>
    <dbReference type="NCBI Taxonomy" id="38727"/>
    <lineage>
        <taxon>Eukaryota</taxon>
        <taxon>Viridiplantae</taxon>
        <taxon>Streptophyta</taxon>
        <taxon>Embryophyta</taxon>
        <taxon>Tracheophyta</taxon>
        <taxon>Spermatophyta</taxon>
        <taxon>Magnoliopsida</taxon>
        <taxon>Liliopsida</taxon>
        <taxon>Poales</taxon>
        <taxon>Poaceae</taxon>
        <taxon>PACMAD clade</taxon>
        <taxon>Panicoideae</taxon>
        <taxon>Panicodae</taxon>
        <taxon>Paniceae</taxon>
        <taxon>Panicinae</taxon>
        <taxon>Panicum</taxon>
        <taxon>Panicum sect. Hiantes</taxon>
    </lineage>
</organism>
<sequence length="69" mass="7715">MKTTAAANMRKGKEMDLKRDHVDLSSLLEKQRSGAQFSPDEGNSSCECEVVIGNEPQATPSRQHRRRPC</sequence>
<proteinExistence type="predicted"/>
<dbReference type="EMBL" id="CM029037">
    <property type="protein sequence ID" value="KAG2655776.1"/>
    <property type="molecule type" value="Genomic_DNA"/>
</dbReference>
<reference evidence="2" key="1">
    <citation type="submission" date="2020-05" db="EMBL/GenBank/DDBJ databases">
        <title>WGS assembly of Panicum virgatum.</title>
        <authorList>
            <person name="Lovell J.T."/>
            <person name="Jenkins J."/>
            <person name="Shu S."/>
            <person name="Juenger T.E."/>
            <person name="Schmutz J."/>
        </authorList>
    </citation>
    <scope>NUCLEOTIDE SEQUENCE</scope>
    <source>
        <strain evidence="2">AP13</strain>
    </source>
</reference>
<evidence type="ECO:0000313" key="2">
    <source>
        <dbReference type="EMBL" id="KAG2655776.1"/>
    </source>
</evidence>
<evidence type="ECO:0000256" key="1">
    <source>
        <dbReference type="SAM" id="MobiDB-lite"/>
    </source>
</evidence>
<dbReference type="Proteomes" id="UP000823388">
    <property type="component" value="Chromosome 1K"/>
</dbReference>
<accession>A0A8T0XD13</accession>
<evidence type="ECO:0000313" key="3">
    <source>
        <dbReference type="Proteomes" id="UP000823388"/>
    </source>
</evidence>
<dbReference type="AlphaFoldDB" id="A0A8T0XD13"/>
<name>A0A8T0XD13_PANVG</name>